<accession>A0ABU9X7C1</accession>
<feature type="region of interest" description="Disordered" evidence="1">
    <location>
        <begin position="22"/>
        <end position="58"/>
    </location>
</feature>
<dbReference type="EMBL" id="JBDGHN010000002">
    <property type="protein sequence ID" value="MEN2750257.1"/>
    <property type="molecule type" value="Genomic_DNA"/>
</dbReference>
<dbReference type="RefSeq" id="WP_299217453.1">
    <property type="nucleotide sequence ID" value="NZ_JBDGHN010000002.1"/>
</dbReference>
<sequence>MNKQKWLTLGMVGTALLLLPRRSSWQQTPHAKELSKKDHSKTINPEHTELQYQNCDKD</sequence>
<keyword evidence="3" id="KW-1185">Reference proteome</keyword>
<gene>
    <name evidence="2" type="ORF">AAIR29_01285</name>
</gene>
<proteinExistence type="predicted"/>
<name>A0ABU9X7C1_9GAMM</name>
<dbReference type="Proteomes" id="UP001461960">
    <property type="component" value="Unassembled WGS sequence"/>
</dbReference>
<evidence type="ECO:0000313" key="2">
    <source>
        <dbReference type="EMBL" id="MEN2750257.1"/>
    </source>
</evidence>
<feature type="compositionally biased region" description="Basic and acidic residues" evidence="1">
    <location>
        <begin position="30"/>
        <end position="58"/>
    </location>
</feature>
<evidence type="ECO:0000313" key="3">
    <source>
        <dbReference type="Proteomes" id="UP001461960"/>
    </source>
</evidence>
<evidence type="ECO:0000256" key="1">
    <source>
        <dbReference type="SAM" id="MobiDB-lite"/>
    </source>
</evidence>
<protein>
    <submittedName>
        <fullName evidence="2">Uncharacterized protein</fullName>
    </submittedName>
</protein>
<comment type="caution">
    <text evidence="2">The sequence shown here is derived from an EMBL/GenBank/DDBJ whole genome shotgun (WGS) entry which is preliminary data.</text>
</comment>
<organism evidence="2 3">
    <name type="scientific">Psychrobacter saeujeotis</name>
    <dbReference type="NCBI Taxonomy" id="3143436"/>
    <lineage>
        <taxon>Bacteria</taxon>
        <taxon>Pseudomonadati</taxon>
        <taxon>Pseudomonadota</taxon>
        <taxon>Gammaproteobacteria</taxon>
        <taxon>Moraxellales</taxon>
        <taxon>Moraxellaceae</taxon>
        <taxon>Psychrobacter</taxon>
    </lineage>
</organism>
<reference evidence="2 3" key="1">
    <citation type="submission" date="2024-05" db="EMBL/GenBank/DDBJ databases">
        <authorList>
            <person name="Kim H.-Y."/>
            <person name="Kim E."/>
            <person name="Cai Y."/>
            <person name="Yang S.-M."/>
            <person name="Lee W."/>
        </authorList>
    </citation>
    <scope>NUCLEOTIDE SEQUENCE [LARGE SCALE GENOMIC DNA]</scope>
    <source>
        <strain evidence="2 3">FBL11</strain>
    </source>
</reference>